<evidence type="ECO:0000256" key="7">
    <source>
        <dbReference type="ARBA" id="ARBA00023136"/>
    </source>
</evidence>
<proteinExistence type="predicted"/>
<keyword evidence="5" id="KW-0918">Phosphonate transport</keyword>
<dbReference type="InterPro" id="IPR017871">
    <property type="entry name" value="ABC_transporter-like_CS"/>
</dbReference>
<evidence type="ECO:0000313" key="9">
    <source>
        <dbReference type="EMBL" id="ANC76973.1"/>
    </source>
</evidence>
<dbReference type="KEGG" id="fpn:ABE65_009225"/>
<accession>A0A160ILA5</accession>
<dbReference type="NCBIfam" id="TIGR02315">
    <property type="entry name" value="ABC_phnC"/>
    <property type="match status" value="1"/>
</dbReference>
<keyword evidence="10" id="KW-1185">Reference proteome</keyword>
<dbReference type="Gene3D" id="3.40.50.300">
    <property type="entry name" value="P-loop containing nucleotide triphosphate hydrolases"/>
    <property type="match status" value="1"/>
</dbReference>
<keyword evidence="3" id="KW-0547">Nucleotide-binding</keyword>
<dbReference type="PANTHER" id="PTHR43166">
    <property type="entry name" value="AMINO ACID IMPORT ATP-BINDING PROTEIN"/>
    <property type="match status" value="1"/>
</dbReference>
<dbReference type="InterPro" id="IPR003593">
    <property type="entry name" value="AAA+_ATPase"/>
</dbReference>
<dbReference type="CDD" id="cd03256">
    <property type="entry name" value="ABC_PhnC_transporter"/>
    <property type="match status" value="1"/>
</dbReference>
<dbReference type="Proteomes" id="UP000076623">
    <property type="component" value="Chromosome"/>
</dbReference>
<dbReference type="Pfam" id="PF00005">
    <property type="entry name" value="ABC_tran"/>
    <property type="match status" value="1"/>
</dbReference>
<evidence type="ECO:0000256" key="4">
    <source>
        <dbReference type="ARBA" id="ARBA00022840"/>
    </source>
</evidence>
<dbReference type="RefSeq" id="WP_066393923.1">
    <property type="nucleotide sequence ID" value="NZ_CP015378.1"/>
</dbReference>
<dbReference type="SUPFAM" id="SSF52540">
    <property type="entry name" value="P-loop containing nucleoside triphosphate hydrolases"/>
    <property type="match status" value="1"/>
</dbReference>
<dbReference type="InterPro" id="IPR012693">
    <property type="entry name" value="ABC_transpr_PhnC"/>
</dbReference>
<evidence type="ECO:0000256" key="5">
    <source>
        <dbReference type="ARBA" id="ARBA00022885"/>
    </source>
</evidence>
<dbReference type="EMBL" id="CP015378">
    <property type="protein sequence ID" value="ANC76973.1"/>
    <property type="molecule type" value="Genomic_DNA"/>
</dbReference>
<name>A0A160ILA5_9BACL</name>
<sequence>MIEFKNVSVTYPGAKESALADISVTFQKGEFVCVLGRSGAGKSTFIRCINGLQPVTEGYVKWEDKALSEMTHKETLEVRRKTGMIFQHFNLIPRMSVVQNILTGLFGYKKSYENLLGLFKSSDRIQALEAIDQVELTVEPTRRVEKLSGGQKQRVAIARALVQNPKVFLGDEPVASLDPGTADRIFHLLKETHVKRNLVSIINVHDVVLAKKFATRIIALKDGKLVFDGAPEEFDDKIYAEIYNHSS</sequence>
<evidence type="ECO:0000256" key="1">
    <source>
        <dbReference type="ARBA" id="ARBA00022448"/>
    </source>
</evidence>
<dbReference type="InterPro" id="IPR027417">
    <property type="entry name" value="P-loop_NTPase"/>
</dbReference>
<evidence type="ECO:0000259" key="8">
    <source>
        <dbReference type="PROSITE" id="PS50893"/>
    </source>
</evidence>
<evidence type="ECO:0000256" key="3">
    <source>
        <dbReference type="ARBA" id="ARBA00022741"/>
    </source>
</evidence>
<protein>
    <submittedName>
        <fullName evidence="9">Phosphonate ABC transporter ATP-binding protein</fullName>
    </submittedName>
</protein>
<dbReference type="STRING" id="1221500.ABE65_009225"/>
<evidence type="ECO:0000256" key="6">
    <source>
        <dbReference type="ARBA" id="ARBA00022967"/>
    </source>
</evidence>
<keyword evidence="6" id="KW-1278">Translocase</keyword>
<dbReference type="PROSITE" id="PS50893">
    <property type="entry name" value="ABC_TRANSPORTER_2"/>
    <property type="match status" value="1"/>
</dbReference>
<keyword evidence="1" id="KW-0813">Transport</keyword>
<evidence type="ECO:0000256" key="2">
    <source>
        <dbReference type="ARBA" id="ARBA00022475"/>
    </source>
</evidence>
<dbReference type="InterPro" id="IPR050086">
    <property type="entry name" value="MetN_ABC_transporter-like"/>
</dbReference>
<keyword evidence="4 9" id="KW-0067">ATP-binding</keyword>
<reference evidence="9 10" key="1">
    <citation type="submission" date="2016-04" db="EMBL/GenBank/DDBJ databases">
        <title>Complete genome sequence of Fictibacillus phosphorivorans G25-29, a strain toxic to nematodes.</title>
        <authorList>
            <person name="Zheng Z."/>
        </authorList>
    </citation>
    <scope>NUCLEOTIDE SEQUENCE [LARGE SCALE GENOMIC DNA]</scope>
    <source>
        <strain evidence="9 10">G25-29</strain>
    </source>
</reference>
<keyword evidence="2" id="KW-1003">Cell membrane</keyword>
<evidence type="ECO:0000313" key="10">
    <source>
        <dbReference type="Proteomes" id="UP000076623"/>
    </source>
</evidence>
<dbReference type="GO" id="GO:0016020">
    <property type="term" value="C:membrane"/>
    <property type="evidence" value="ECO:0007669"/>
    <property type="project" value="InterPro"/>
</dbReference>
<dbReference type="GO" id="GO:0005524">
    <property type="term" value="F:ATP binding"/>
    <property type="evidence" value="ECO:0007669"/>
    <property type="project" value="UniProtKB-KW"/>
</dbReference>
<dbReference type="PANTHER" id="PTHR43166:SF6">
    <property type="entry name" value="PHOSPHONATES IMPORT ATP-BINDING PROTEIN PHNC"/>
    <property type="match status" value="1"/>
</dbReference>
<feature type="domain" description="ABC transporter" evidence="8">
    <location>
        <begin position="2"/>
        <end position="247"/>
    </location>
</feature>
<dbReference type="AlphaFoldDB" id="A0A160ILA5"/>
<dbReference type="SMART" id="SM00382">
    <property type="entry name" value="AAA"/>
    <property type="match status" value="1"/>
</dbReference>
<dbReference type="InterPro" id="IPR003439">
    <property type="entry name" value="ABC_transporter-like_ATP-bd"/>
</dbReference>
<dbReference type="GO" id="GO:0015416">
    <property type="term" value="F:ABC-type phosphonate transporter activity"/>
    <property type="evidence" value="ECO:0007669"/>
    <property type="project" value="InterPro"/>
</dbReference>
<organism evidence="9 10">
    <name type="scientific">Fictibacillus phosphorivorans</name>
    <dbReference type="NCBI Taxonomy" id="1221500"/>
    <lineage>
        <taxon>Bacteria</taxon>
        <taxon>Bacillati</taxon>
        <taxon>Bacillota</taxon>
        <taxon>Bacilli</taxon>
        <taxon>Bacillales</taxon>
        <taxon>Fictibacillaceae</taxon>
        <taxon>Fictibacillus</taxon>
    </lineage>
</organism>
<dbReference type="PROSITE" id="PS00211">
    <property type="entry name" value="ABC_TRANSPORTER_1"/>
    <property type="match status" value="1"/>
</dbReference>
<gene>
    <name evidence="9" type="ORF">ABE65_009225</name>
</gene>
<keyword evidence="7" id="KW-0472">Membrane</keyword>
<dbReference type="GO" id="GO:0016887">
    <property type="term" value="F:ATP hydrolysis activity"/>
    <property type="evidence" value="ECO:0007669"/>
    <property type="project" value="InterPro"/>
</dbReference>